<proteinExistence type="predicted"/>
<dbReference type="SUPFAM" id="SSF56601">
    <property type="entry name" value="beta-lactamase/transpeptidase-like"/>
    <property type="match status" value="1"/>
</dbReference>
<evidence type="ECO:0000256" key="1">
    <source>
        <dbReference type="ARBA" id="ARBA00004370"/>
    </source>
</evidence>
<name>A0A135WLB2_9FLAO</name>
<evidence type="ECO:0000256" key="2">
    <source>
        <dbReference type="ARBA" id="ARBA00023136"/>
    </source>
</evidence>
<dbReference type="GO" id="GO:0016020">
    <property type="term" value="C:membrane"/>
    <property type="evidence" value="ECO:0007669"/>
    <property type="project" value="UniProtKB-SubCell"/>
</dbReference>
<dbReference type="InterPro" id="IPR012338">
    <property type="entry name" value="Beta-lactam/transpept-like"/>
</dbReference>
<sequence length="431" mass="49259">MRYLSFFFIFIFTIHLQAQKNSEKHKKELNRYFTALTDLKKFNGNVLVTQNGKVLLDQTYNISNGPAALRVNKNSAFIIASVSKVFIKYAILKLEEQGKLKLSDKLSTIIPDFPDGNKISIENLLYHQSGLPREIRDYEKYENLSLEKTVELAKKESLQFEPGTQNLYSNVGYFILHYIIARSSDKGYQEFINKEIIKKYQFKNTGEFNNTGAVSSFAYGFTQDDNAKTVPVSKTSINRFETGNYYSTIDDLYAFSKNLLSGKNIKKEQALKIFGKDSLLVQAGGRPGYRAYYYQNLKTKTTFIFTANFDDIPIQKVTEDVINLLQDKPYTIPQKINKKQVAVSDDILKHYTGKFALDVDKSQEFTISLKNNILYIADKSGEKTKIYPESETSFFDNPESADGYQFTKQPDGKYGLTIISTGITLKTTRLE</sequence>
<dbReference type="Pfam" id="PF00144">
    <property type="entry name" value="Beta-lactamase"/>
    <property type="match status" value="1"/>
</dbReference>
<evidence type="ECO:0000259" key="3">
    <source>
        <dbReference type="Pfam" id="PF00144"/>
    </source>
</evidence>
<feature type="domain" description="Beta-lactamase-related" evidence="3">
    <location>
        <begin position="45"/>
        <end position="272"/>
    </location>
</feature>
<organism evidence="4 5">
    <name type="scientific">Chryseobacterium kwangjuense</name>
    <dbReference type="NCBI Taxonomy" id="267125"/>
    <lineage>
        <taxon>Bacteria</taxon>
        <taxon>Pseudomonadati</taxon>
        <taxon>Bacteroidota</taxon>
        <taxon>Flavobacteriia</taxon>
        <taxon>Flavobacteriales</taxon>
        <taxon>Weeksellaceae</taxon>
        <taxon>Chryseobacterium group</taxon>
        <taxon>Chryseobacterium</taxon>
    </lineage>
</organism>
<protein>
    <recommendedName>
        <fullName evidence="3">Beta-lactamase-related domain-containing protein</fullName>
    </recommendedName>
</protein>
<dbReference type="AlphaFoldDB" id="A0A135WLB2"/>
<dbReference type="PANTHER" id="PTHR46825:SF11">
    <property type="entry name" value="PENICILLIN-BINDING PROTEIN 4"/>
    <property type="match status" value="1"/>
</dbReference>
<dbReference type="EMBL" id="LPUR01000001">
    <property type="protein sequence ID" value="KXH85562.1"/>
    <property type="molecule type" value="Genomic_DNA"/>
</dbReference>
<accession>A0A135WLB2</accession>
<reference evidence="4 5" key="2">
    <citation type="journal article" date="2016" name="Genome Announc.">
        <title>Draft Genome Sequence of a Biocontrol Rhizobacterium, Chryseobacterium kwangjuense Strain KJ1R5, Isolated from Pepper (Capsicum annuum).</title>
        <authorList>
            <person name="Jeong J.J."/>
            <person name="Park H."/>
            <person name="Park B.H."/>
            <person name="Mannaa M."/>
            <person name="Sang M.K."/>
            <person name="Choi I.G."/>
            <person name="Kim K.D."/>
        </authorList>
    </citation>
    <scope>NUCLEOTIDE SEQUENCE [LARGE SCALE GENOMIC DNA]</scope>
    <source>
        <strain evidence="4 5">KJ1R5</strain>
    </source>
</reference>
<comment type="caution">
    <text evidence="4">The sequence shown here is derived from an EMBL/GenBank/DDBJ whole genome shotgun (WGS) entry which is preliminary data.</text>
</comment>
<dbReference type="RefSeq" id="WP_062649519.1">
    <property type="nucleotide sequence ID" value="NZ_LPUR01000001.1"/>
</dbReference>
<comment type="subcellular location">
    <subcellularLocation>
        <location evidence="1">Membrane</location>
    </subcellularLocation>
</comment>
<evidence type="ECO:0000313" key="4">
    <source>
        <dbReference type="EMBL" id="KXH85562.1"/>
    </source>
</evidence>
<reference evidence="5" key="1">
    <citation type="submission" date="2015-12" db="EMBL/GenBank/DDBJ databases">
        <title>Genome sequence of a biocontrol rhizobacterium Chryseobacterium kwangjuense strain KJ1R5 isolated from pepper (Capsicum annuum L.).</title>
        <authorList>
            <person name="Jeong J.-J."/>
            <person name="Park H."/>
            <person name="Mannaa M."/>
            <person name="Sang M.K."/>
            <person name="Choi I.-G."/>
            <person name="Kim K.D."/>
        </authorList>
    </citation>
    <scope>NUCLEOTIDE SEQUENCE [LARGE SCALE GENOMIC DNA]</scope>
    <source>
        <strain evidence="5">KJ1R5</strain>
    </source>
</reference>
<gene>
    <name evidence="4" type="ORF">AU378_07395</name>
</gene>
<dbReference type="InterPro" id="IPR050491">
    <property type="entry name" value="AmpC-like"/>
</dbReference>
<evidence type="ECO:0000313" key="5">
    <source>
        <dbReference type="Proteomes" id="UP000070513"/>
    </source>
</evidence>
<dbReference type="InterPro" id="IPR001466">
    <property type="entry name" value="Beta-lactam-related"/>
</dbReference>
<dbReference type="PANTHER" id="PTHR46825">
    <property type="entry name" value="D-ALANYL-D-ALANINE-CARBOXYPEPTIDASE/ENDOPEPTIDASE AMPH"/>
    <property type="match status" value="1"/>
</dbReference>
<dbReference type="Gene3D" id="3.40.710.10">
    <property type="entry name" value="DD-peptidase/beta-lactamase superfamily"/>
    <property type="match status" value="1"/>
</dbReference>
<dbReference type="Proteomes" id="UP000070513">
    <property type="component" value="Unassembled WGS sequence"/>
</dbReference>
<keyword evidence="2" id="KW-0472">Membrane</keyword>
<dbReference type="OrthoDB" id="9793489at2"/>